<organism evidence="2 3">
    <name type="scientific">Roseovarius gaetbuli</name>
    <dbReference type="NCBI Taxonomy" id="1356575"/>
    <lineage>
        <taxon>Bacteria</taxon>
        <taxon>Pseudomonadati</taxon>
        <taxon>Pseudomonadota</taxon>
        <taxon>Alphaproteobacteria</taxon>
        <taxon>Rhodobacterales</taxon>
        <taxon>Roseobacteraceae</taxon>
        <taxon>Roseovarius</taxon>
    </lineage>
</organism>
<dbReference type="Pfam" id="PF06764">
    <property type="entry name" value="DUF1223"/>
    <property type="match status" value="1"/>
</dbReference>
<dbReference type="Gene3D" id="3.40.30.10">
    <property type="entry name" value="Glutaredoxin"/>
    <property type="match status" value="1"/>
</dbReference>
<proteinExistence type="predicted"/>
<dbReference type="OrthoDB" id="9808254at2"/>
<dbReference type="Proteomes" id="UP000194012">
    <property type="component" value="Unassembled WGS sequence"/>
</dbReference>
<feature type="signal peptide" evidence="1">
    <location>
        <begin position="1"/>
        <end position="22"/>
    </location>
</feature>
<dbReference type="InterPro" id="IPR036249">
    <property type="entry name" value="Thioredoxin-like_sf"/>
</dbReference>
<evidence type="ECO:0000256" key="1">
    <source>
        <dbReference type="SAM" id="SignalP"/>
    </source>
</evidence>
<dbReference type="SUPFAM" id="SSF52833">
    <property type="entry name" value="Thioredoxin-like"/>
    <property type="match status" value="1"/>
</dbReference>
<evidence type="ECO:0000313" key="3">
    <source>
        <dbReference type="Proteomes" id="UP000194012"/>
    </source>
</evidence>
<dbReference type="PANTHER" id="PTHR36057">
    <property type="match status" value="1"/>
</dbReference>
<accession>A0A1X6YB24</accession>
<reference evidence="3" key="1">
    <citation type="submission" date="2017-03" db="EMBL/GenBank/DDBJ databases">
        <authorList>
            <person name="Rodrigo-Torres L."/>
            <person name="Arahal R.D."/>
            <person name="Lucena T."/>
        </authorList>
    </citation>
    <scope>NUCLEOTIDE SEQUENCE [LARGE SCALE GENOMIC DNA]</scope>
    <source>
        <strain evidence="3">CECT 8370</strain>
    </source>
</reference>
<protein>
    <recommendedName>
        <fullName evidence="4">DUF1223 domain-containing protein</fullName>
    </recommendedName>
</protein>
<evidence type="ECO:0008006" key="4">
    <source>
        <dbReference type="Google" id="ProtNLM"/>
    </source>
</evidence>
<dbReference type="AlphaFoldDB" id="A0A1X6YB24"/>
<keyword evidence="1" id="KW-0732">Signal</keyword>
<dbReference type="InterPro" id="IPR010634">
    <property type="entry name" value="DUF1223"/>
</dbReference>
<dbReference type="EMBL" id="FWFJ01000002">
    <property type="protein sequence ID" value="SLN16031.1"/>
    <property type="molecule type" value="Genomic_DNA"/>
</dbReference>
<name>A0A1X6YB24_9RHOB</name>
<dbReference type="RefSeq" id="WP_085825436.1">
    <property type="nucleotide sequence ID" value="NZ_FWFJ01000002.1"/>
</dbReference>
<gene>
    <name evidence="2" type="ORF">ROG8370_00439</name>
</gene>
<feature type="chain" id="PRO_5012688175" description="DUF1223 domain-containing protein" evidence="1">
    <location>
        <begin position="23"/>
        <end position="233"/>
    </location>
</feature>
<evidence type="ECO:0000313" key="2">
    <source>
        <dbReference type="EMBL" id="SLN16031.1"/>
    </source>
</evidence>
<keyword evidence="3" id="KW-1185">Reference proteome</keyword>
<sequence>MKQIIPILAAALMLALPVSSRAQERPVVVELFTSQGCSSCPPADEFMQQLAARRDVIALSLHVDYWDYIGWADIFAKPEHTARQRGYAKSGDRRMIYTPQMIINGKDHVVGNRPRDVTELIEKHRFDADDIVLNASRDGDFLRITAKTDVAHDMPMLVQLLRYRPEATVAIERGENAGKLLKYSNIVTEMTQLAVWDSSAPLKIDTQISGDEPLVVLLQYPDFGTIEAAVELP</sequence>
<dbReference type="PANTHER" id="PTHR36057:SF1">
    <property type="entry name" value="LIPOPROTEIN LIPID ATTACHMENT SITE-LIKE PROTEIN, PUTATIVE (DUF1223)-RELATED"/>
    <property type="match status" value="1"/>
</dbReference>